<keyword evidence="4 6" id="KW-1133">Transmembrane helix</keyword>
<evidence type="ECO:0000256" key="1">
    <source>
        <dbReference type="ARBA" id="ARBA00004651"/>
    </source>
</evidence>
<dbReference type="InterPro" id="IPR051258">
    <property type="entry name" value="Diverse_Substrate_Transporter"/>
</dbReference>
<feature type="transmembrane region" description="Helical" evidence="6">
    <location>
        <begin position="240"/>
        <end position="259"/>
    </location>
</feature>
<evidence type="ECO:0000313" key="9">
    <source>
        <dbReference type="Proteomes" id="UP001108027"/>
    </source>
</evidence>
<dbReference type="GO" id="GO:0005886">
    <property type="term" value="C:plasma membrane"/>
    <property type="evidence" value="ECO:0007669"/>
    <property type="project" value="UniProtKB-SubCell"/>
</dbReference>
<feature type="domain" description="EamA" evidence="7">
    <location>
        <begin position="150"/>
        <end position="280"/>
    </location>
</feature>
<dbReference type="Gene3D" id="1.10.3730.20">
    <property type="match status" value="1"/>
</dbReference>
<dbReference type="Pfam" id="PF00892">
    <property type="entry name" value="EamA"/>
    <property type="match status" value="2"/>
</dbReference>
<dbReference type="InterPro" id="IPR000620">
    <property type="entry name" value="EamA_dom"/>
</dbReference>
<feature type="domain" description="EamA" evidence="7">
    <location>
        <begin position="2"/>
        <end position="135"/>
    </location>
</feature>
<dbReference type="RefSeq" id="WP_228234136.1">
    <property type="nucleotide sequence ID" value="NZ_ARXL01000081.1"/>
</dbReference>
<keyword evidence="2" id="KW-1003">Cell membrane</keyword>
<evidence type="ECO:0000256" key="2">
    <source>
        <dbReference type="ARBA" id="ARBA00022475"/>
    </source>
</evidence>
<protein>
    <submittedName>
        <fullName evidence="8">DMT family transporter</fullName>
    </submittedName>
</protein>
<dbReference type="Proteomes" id="UP001108027">
    <property type="component" value="Unassembled WGS sequence"/>
</dbReference>
<dbReference type="SUPFAM" id="SSF103481">
    <property type="entry name" value="Multidrug resistance efflux transporter EmrE"/>
    <property type="match status" value="2"/>
</dbReference>
<gene>
    <name evidence="8" type="ORF">LL252_11640</name>
</gene>
<organism evidence="8 9">
    <name type="scientific">Alloalcanivorax marinus</name>
    <dbReference type="NCBI Taxonomy" id="1177169"/>
    <lineage>
        <taxon>Bacteria</taxon>
        <taxon>Pseudomonadati</taxon>
        <taxon>Pseudomonadota</taxon>
        <taxon>Gammaproteobacteria</taxon>
        <taxon>Oceanospirillales</taxon>
        <taxon>Alcanivoracaceae</taxon>
        <taxon>Alloalcanivorax</taxon>
    </lineage>
</organism>
<proteinExistence type="predicted"/>
<feature type="transmembrane region" description="Helical" evidence="6">
    <location>
        <begin position="118"/>
        <end position="137"/>
    </location>
</feature>
<keyword evidence="5 6" id="KW-0472">Membrane</keyword>
<dbReference type="EMBL" id="JAJGNA010000013">
    <property type="protein sequence ID" value="MCC4309226.1"/>
    <property type="molecule type" value="Genomic_DNA"/>
</dbReference>
<dbReference type="InterPro" id="IPR037185">
    <property type="entry name" value="EmrE-like"/>
</dbReference>
<evidence type="ECO:0000256" key="6">
    <source>
        <dbReference type="SAM" id="Phobius"/>
    </source>
</evidence>
<dbReference type="AlphaFoldDB" id="A0A9Q3YNY8"/>
<feature type="transmembrane region" description="Helical" evidence="6">
    <location>
        <begin position="34"/>
        <end position="53"/>
    </location>
</feature>
<evidence type="ECO:0000256" key="4">
    <source>
        <dbReference type="ARBA" id="ARBA00022989"/>
    </source>
</evidence>
<feature type="transmembrane region" description="Helical" evidence="6">
    <location>
        <begin position="180"/>
        <end position="198"/>
    </location>
</feature>
<comment type="caution">
    <text evidence="8">The sequence shown here is derived from an EMBL/GenBank/DDBJ whole genome shotgun (WGS) entry which is preliminary data.</text>
</comment>
<feature type="transmembrane region" description="Helical" evidence="6">
    <location>
        <begin position="265"/>
        <end position="284"/>
    </location>
</feature>
<feature type="transmembrane region" description="Helical" evidence="6">
    <location>
        <begin position="210"/>
        <end position="228"/>
    </location>
</feature>
<dbReference type="PANTHER" id="PTHR42920:SF11">
    <property type="entry name" value="INNER MEMBRANE PROTEIN YTFF"/>
    <property type="match status" value="1"/>
</dbReference>
<dbReference type="PANTHER" id="PTHR42920">
    <property type="entry name" value="OS03G0707200 PROTEIN-RELATED"/>
    <property type="match status" value="1"/>
</dbReference>
<evidence type="ECO:0000256" key="3">
    <source>
        <dbReference type="ARBA" id="ARBA00022692"/>
    </source>
</evidence>
<comment type="subcellular location">
    <subcellularLocation>
        <location evidence="1">Cell membrane</location>
        <topology evidence="1">Multi-pass membrane protein</topology>
    </subcellularLocation>
</comment>
<feature type="transmembrane region" description="Helical" evidence="6">
    <location>
        <begin position="90"/>
        <end position="111"/>
    </location>
</feature>
<name>A0A9Q3YNY8_9GAMM</name>
<accession>A0A9Q3YNY8</accession>
<sequence length="295" mass="31802">MAYLFPLAAVMLWSGNNVVNKLVAGVLYPAEIGFYRWLLAGVLLTPVMLVPLWRQRHAVRPWFWHNVVLGLLGMVAYQTLAYYAGTTTSATNMGIILSLMPLLVLLLSAVLLAQPLTLGAVVGAVISLAGVVVLVSSGDPAALIAHGVNFGDLLMLLATLAYATYGVLLKRWKPTLSPLLMLYLQILVGIVVLLPLMLLSPRQGLSAEAVPLVLYAGVAASLAAPWLWMNGITRLDPSRVSRFFNLVPLFTAAIASVVLREQLTLAHLFGGMLTLTGVMLAELWRRRATPVAPDS</sequence>
<evidence type="ECO:0000313" key="8">
    <source>
        <dbReference type="EMBL" id="MCC4309226.1"/>
    </source>
</evidence>
<keyword evidence="9" id="KW-1185">Reference proteome</keyword>
<reference evidence="8" key="1">
    <citation type="submission" date="2021-10" db="EMBL/GenBank/DDBJ databases">
        <title>The diversity and Nitrogen Metabolism of Culturable Nitrate-Utilizing Bacteria Within the Oxygen Minimum Zone of the Changjiang (Yangtze River)Estuary.</title>
        <authorList>
            <person name="Zhang D."/>
            <person name="Zheng J."/>
            <person name="Liu S."/>
            <person name="He W."/>
        </authorList>
    </citation>
    <scope>NUCLEOTIDE SEQUENCE</scope>
    <source>
        <strain evidence="8">FXH-223</strain>
    </source>
</reference>
<evidence type="ECO:0000259" key="7">
    <source>
        <dbReference type="Pfam" id="PF00892"/>
    </source>
</evidence>
<feature type="transmembrane region" description="Helical" evidence="6">
    <location>
        <begin position="62"/>
        <end position="84"/>
    </location>
</feature>
<feature type="transmembrane region" description="Helical" evidence="6">
    <location>
        <begin position="143"/>
        <end position="168"/>
    </location>
</feature>
<evidence type="ECO:0000256" key="5">
    <source>
        <dbReference type="ARBA" id="ARBA00023136"/>
    </source>
</evidence>
<keyword evidence="3 6" id="KW-0812">Transmembrane</keyword>